<protein>
    <submittedName>
        <fullName evidence="1">Uncharacterized protein</fullName>
    </submittedName>
</protein>
<evidence type="ECO:0000313" key="1">
    <source>
        <dbReference type="EMBL" id="GJS54165.1"/>
    </source>
</evidence>
<accession>A0ABQ4WMN2</accession>
<gene>
    <name evidence="1" type="ORF">Tco_0627527</name>
</gene>
<reference evidence="1" key="1">
    <citation type="journal article" date="2022" name="Int. J. Mol. Sci.">
        <title>Draft Genome of Tanacetum Coccineum: Genomic Comparison of Closely Related Tanacetum-Family Plants.</title>
        <authorList>
            <person name="Yamashiro T."/>
            <person name="Shiraishi A."/>
            <person name="Nakayama K."/>
            <person name="Satake H."/>
        </authorList>
    </citation>
    <scope>NUCLEOTIDE SEQUENCE</scope>
</reference>
<dbReference type="EMBL" id="BQNB010008777">
    <property type="protein sequence ID" value="GJS54165.1"/>
    <property type="molecule type" value="Genomic_DNA"/>
</dbReference>
<keyword evidence="2" id="KW-1185">Reference proteome</keyword>
<reference evidence="1" key="2">
    <citation type="submission" date="2022-01" db="EMBL/GenBank/DDBJ databases">
        <authorList>
            <person name="Yamashiro T."/>
            <person name="Shiraishi A."/>
            <person name="Satake H."/>
            <person name="Nakayama K."/>
        </authorList>
    </citation>
    <scope>NUCLEOTIDE SEQUENCE</scope>
</reference>
<comment type="caution">
    <text evidence="1">The sequence shown here is derived from an EMBL/GenBank/DDBJ whole genome shotgun (WGS) entry which is preliminary data.</text>
</comment>
<name>A0ABQ4WMN2_9ASTR</name>
<dbReference type="Proteomes" id="UP001151760">
    <property type="component" value="Unassembled WGS sequence"/>
</dbReference>
<evidence type="ECO:0000313" key="2">
    <source>
        <dbReference type="Proteomes" id="UP001151760"/>
    </source>
</evidence>
<organism evidence="1 2">
    <name type="scientific">Tanacetum coccineum</name>
    <dbReference type="NCBI Taxonomy" id="301880"/>
    <lineage>
        <taxon>Eukaryota</taxon>
        <taxon>Viridiplantae</taxon>
        <taxon>Streptophyta</taxon>
        <taxon>Embryophyta</taxon>
        <taxon>Tracheophyta</taxon>
        <taxon>Spermatophyta</taxon>
        <taxon>Magnoliopsida</taxon>
        <taxon>eudicotyledons</taxon>
        <taxon>Gunneridae</taxon>
        <taxon>Pentapetalae</taxon>
        <taxon>asterids</taxon>
        <taxon>campanulids</taxon>
        <taxon>Asterales</taxon>
        <taxon>Asteraceae</taxon>
        <taxon>Asteroideae</taxon>
        <taxon>Anthemideae</taxon>
        <taxon>Anthemidinae</taxon>
        <taxon>Tanacetum</taxon>
    </lineage>
</organism>
<proteinExistence type="predicted"/>
<sequence length="134" mass="15331">MHDWSLRNSSRELEVLGGLAQNRMTTNLQEMLELIPPLHRRLQRYRMCSEIERSSTSSVSKIGAGNLPLIHHEIEELSLIGGSLNKQEVEQPEVDRFDLDDRGLKWLDKFVRNVEAPPQVTQLSSTELKLDRAG</sequence>